<feature type="transmembrane region" description="Helical" evidence="12">
    <location>
        <begin position="103"/>
        <end position="123"/>
    </location>
</feature>
<evidence type="ECO:0000313" key="14">
    <source>
        <dbReference type="Proteomes" id="UP000269041"/>
    </source>
</evidence>
<dbReference type="InterPro" id="IPR003780">
    <property type="entry name" value="COX15/CtaA_fam"/>
</dbReference>
<dbReference type="GO" id="GO:0016020">
    <property type="term" value="C:membrane"/>
    <property type="evidence" value="ECO:0007669"/>
    <property type="project" value="UniProtKB-SubCell"/>
</dbReference>
<evidence type="ECO:0000256" key="12">
    <source>
        <dbReference type="SAM" id="Phobius"/>
    </source>
</evidence>
<evidence type="ECO:0000256" key="9">
    <source>
        <dbReference type="ARBA" id="ARBA00023136"/>
    </source>
</evidence>
<keyword evidence="9 12" id="KW-0472">Membrane</keyword>
<evidence type="ECO:0000313" key="13">
    <source>
        <dbReference type="EMBL" id="RSD30890.1"/>
    </source>
</evidence>
<evidence type="ECO:0000256" key="10">
    <source>
        <dbReference type="ARBA" id="ARBA00023157"/>
    </source>
</evidence>
<dbReference type="PANTHER" id="PTHR35457">
    <property type="entry name" value="HEME A SYNTHASE"/>
    <property type="match status" value="1"/>
</dbReference>
<evidence type="ECO:0000256" key="11">
    <source>
        <dbReference type="ARBA" id="ARBA00023444"/>
    </source>
</evidence>
<dbReference type="OrthoDB" id="1447144at2"/>
<dbReference type="PANTHER" id="PTHR35457:SF1">
    <property type="entry name" value="HEME A SYNTHASE"/>
    <property type="match status" value="1"/>
</dbReference>
<dbReference type="GO" id="GO:0016491">
    <property type="term" value="F:oxidoreductase activity"/>
    <property type="evidence" value="ECO:0007669"/>
    <property type="project" value="UniProtKB-KW"/>
</dbReference>
<feature type="transmembrane region" description="Helical" evidence="12">
    <location>
        <begin position="304"/>
        <end position="322"/>
    </location>
</feature>
<sequence>MGLTNLVRLTLVMTVTVILLGAYTRLADAGLGCPDWPGCYGHLIVPDEQHEIALAMTLYPELVIEANKAWLEMIHRYFAGTLGVLIFTISVKSLSDSRIPKSMPIALSAVVIFQALLGMWTVTMKLMPVVVMGHLLGGFTLFCLLMVLYWQLRERGAPRENILSYPRGIKWLASVTLCLVIIQVALGGWTSSNYAALMCKDLPICDGNWLAYLDFERAFTLIQPEQPSYEFGTLDYGARMTIHVTHRLGAVLLTLVSLCLILALLYTKKPNFKWSAIRVSVLLAIQIGLGISNVVFSLPLVVAVAHNLVAAFLLVSILHVNYQLWHKKAFDDVNTPQFISKESSQ</sequence>
<evidence type="ECO:0000256" key="5">
    <source>
        <dbReference type="ARBA" id="ARBA00022989"/>
    </source>
</evidence>
<dbReference type="AlphaFoldDB" id="A0A427U2J2"/>
<feature type="transmembrane region" description="Helical" evidence="12">
    <location>
        <begin position="279"/>
        <end position="298"/>
    </location>
</feature>
<comment type="pathway">
    <text evidence="11">Porphyrin-containing compound metabolism.</text>
</comment>
<evidence type="ECO:0000256" key="7">
    <source>
        <dbReference type="ARBA" id="ARBA00023004"/>
    </source>
</evidence>
<protein>
    <submittedName>
        <fullName evidence="13">Heme A synthase</fullName>
    </submittedName>
</protein>
<keyword evidence="2" id="KW-1003">Cell membrane</keyword>
<name>A0A427U2J2_9VIBR</name>
<keyword evidence="14" id="KW-1185">Reference proteome</keyword>
<reference evidence="13 14" key="1">
    <citation type="submission" date="2018-12" db="EMBL/GenBank/DDBJ databases">
        <title>Genomic taxonomy of the Vibrionaceae family.</title>
        <authorList>
            <person name="Gomez-Gil B."/>
            <person name="Enciso-Ibarra K."/>
        </authorList>
    </citation>
    <scope>NUCLEOTIDE SEQUENCE [LARGE SCALE GENOMIC DNA]</scope>
    <source>
        <strain evidence="13 14">CAIM 594</strain>
    </source>
</reference>
<dbReference type="GO" id="GO:0006784">
    <property type="term" value="P:heme A biosynthetic process"/>
    <property type="evidence" value="ECO:0007669"/>
    <property type="project" value="InterPro"/>
</dbReference>
<evidence type="ECO:0000256" key="4">
    <source>
        <dbReference type="ARBA" id="ARBA00022723"/>
    </source>
</evidence>
<feature type="transmembrane region" description="Helical" evidence="12">
    <location>
        <begin position="74"/>
        <end position="91"/>
    </location>
</feature>
<dbReference type="RefSeq" id="WP_125321713.1">
    <property type="nucleotide sequence ID" value="NZ_AP024890.1"/>
</dbReference>
<keyword evidence="4" id="KW-0479">Metal-binding</keyword>
<keyword evidence="10" id="KW-1015">Disulfide bond</keyword>
<evidence type="ECO:0000256" key="2">
    <source>
        <dbReference type="ARBA" id="ARBA00022475"/>
    </source>
</evidence>
<feature type="transmembrane region" description="Helical" evidence="12">
    <location>
        <begin position="248"/>
        <end position="267"/>
    </location>
</feature>
<keyword evidence="6" id="KW-0560">Oxidoreductase</keyword>
<keyword evidence="8" id="KW-0350">Heme biosynthesis</keyword>
<dbReference type="GO" id="GO:0046872">
    <property type="term" value="F:metal ion binding"/>
    <property type="evidence" value="ECO:0007669"/>
    <property type="project" value="UniProtKB-KW"/>
</dbReference>
<keyword evidence="7" id="KW-0408">Iron</keyword>
<feature type="transmembrane region" description="Helical" evidence="12">
    <location>
        <begin position="129"/>
        <end position="150"/>
    </location>
</feature>
<keyword evidence="5 12" id="KW-1133">Transmembrane helix</keyword>
<dbReference type="EMBL" id="RSFA01000049">
    <property type="protein sequence ID" value="RSD30890.1"/>
    <property type="molecule type" value="Genomic_DNA"/>
</dbReference>
<evidence type="ECO:0000256" key="8">
    <source>
        <dbReference type="ARBA" id="ARBA00023133"/>
    </source>
</evidence>
<comment type="caution">
    <text evidence="13">The sequence shown here is derived from an EMBL/GenBank/DDBJ whole genome shotgun (WGS) entry which is preliminary data.</text>
</comment>
<dbReference type="InterPro" id="IPR050450">
    <property type="entry name" value="COX15/CtaA_HemeA_synthase"/>
</dbReference>
<comment type="subcellular location">
    <subcellularLocation>
        <location evidence="1">Membrane</location>
        <topology evidence="1">Multi-pass membrane protein</topology>
    </subcellularLocation>
</comment>
<accession>A0A427U2J2</accession>
<evidence type="ECO:0000256" key="1">
    <source>
        <dbReference type="ARBA" id="ARBA00004141"/>
    </source>
</evidence>
<proteinExistence type="predicted"/>
<gene>
    <name evidence="13" type="ORF">EJA03_11660</name>
</gene>
<feature type="transmembrane region" description="Helical" evidence="12">
    <location>
        <begin position="171"/>
        <end position="189"/>
    </location>
</feature>
<evidence type="ECO:0000256" key="3">
    <source>
        <dbReference type="ARBA" id="ARBA00022692"/>
    </source>
</evidence>
<organism evidence="13 14">
    <name type="scientific">Vibrio pectenicida</name>
    <dbReference type="NCBI Taxonomy" id="62763"/>
    <lineage>
        <taxon>Bacteria</taxon>
        <taxon>Pseudomonadati</taxon>
        <taxon>Pseudomonadota</taxon>
        <taxon>Gammaproteobacteria</taxon>
        <taxon>Vibrionales</taxon>
        <taxon>Vibrionaceae</taxon>
        <taxon>Vibrio</taxon>
    </lineage>
</organism>
<evidence type="ECO:0000256" key="6">
    <source>
        <dbReference type="ARBA" id="ARBA00023002"/>
    </source>
</evidence>
<dbReference type="Pfam" id="PF02628">
    <property type="entry name" value="COX15-CtaA"/>
    <property type="match status" value="1"/>
</dbReference>
<dbReference type="Proteomes" id="UP000269041">
    <property type="component" value="Unassembled WGS sequence"/>
</dbReference>
<keyword evidence="3 12" id="KW-0812">Transmembrane</keyword>